<keyword evidence="4" id="KW-1185">Reference proteome</keyword>
<name>A0A9X1CAI3_9FLAO</name>
<proteinExistence type="predicted"/>
<comment type="caution">
    <text evidence="1">The sequence shown here is derived from an EMBL/GenBank/DDBJ whole genome shotgun (WGS) entry which is preliminary data.</text>
</comment>
<dbReference type="InterPro" id="IPR019734">
    <property type="entry name" value="TPR_rpt"/>
</dbReference>
<dbReference type="Gene3D" id="1.25.40.10">
    <property type="entry name" value="Tetratricopeptide repeat domain"/>
    <property type="match status" value="2"/>
</dbReference>
<dbReference type="EMBL" id="JAGGJQ010000002">
    <property type="protein sequence ID" value="MBP1839027.1"/>
    <property type="molecule type" value="Genomic_DNA"/>
</dbReference>
<dbReference type="AlphaFoldDB" id="A0A9X1CAI3"/>
<evidence type="ECO:0000313" key="3">
    <source>
        <dbReference type="Proteomes" id="UP001138672"/>
    </source>
</evidence>
<dbReference type="RefSeq" id="WP_198151544.1">
    <property type="nucleotide sequence ID" value="NZ_JAGGJQ010000002.1"/>
</dbReference>
<dbReference type="InterPro" id="IPR011990">
    <property type="entry name" value="TPR-like_helical_dom_sf"/>
</dbReference>
<accession>A0A9X1CAI3</accession>
<evidence type="ECO:0000313" key="2">
    <source>
        <dbReference type="EMBL" id="MDQ0333804.1"/>
    </source>
</evidence>
<organism evidence="1 3">
    <name type="scientific">Formosa algae</name>
    <dbReference type="NCBI Taxonomy" id="225843"/>
    <lineage>
        <taxon>Bacteria</taxon>
        <taxon>Pseudomonadati</taxon>
        <taxon>Bacteroidota</taxon>
        <taxon>Flavobacteriia</taxon>
        <taxon>Flavobacteriales</taxon>
        <taxon>Flavobacteriaceae</taxon>
        <taxon>Formosa</taxon>
    </lineage>
</organism>
<protein>
    <submittedName>
        <fullName evidence="1">Tetratricopeptide (TPR) repeat protein</fullName>
    </submittedName>
</protein>
<reference evidence="1" key="1">
    <citation type="submission" date="2021-03" db="EMBL/GenBank/DDBJ databases">
        <title>Genomic Encyclopedia of Type Strains, Phase IV (KMG-IV): sequencing the most valuable type-strain genomes for metagenomic binning, comparative biology and taxonomic classification.</title>
        <authorList>
            <person name="Goeker M."/>
        </authorList>
    </citation>
    <scope>NUCLEOTIDE SEQUENCE</scope>
    <source>
        <strain evidence="1">DSM 15523</strain>
        <strain evidence="2 4">DSM 16476</strain>
    </source>
</reference>
<dbReference type="SUPFAM" id="SSF48452">
    <property type="entry name" value="TPR-like"/>
    <property type="match status" value="1"/>
</dbReference>
<dbReference type="Proteomes" id="UP001138672">
    <property type="component" value="Unassembled WGS sequence"/>
</dbReference>
<evidence type="ECO:0000313" key="4">
    <source>
        <dbReference type="Proteomes" id="UP001231587"/>
    </source>
</evidence>
<dbReference type="Pfam" id="PF13181">
    <property type="entry name" value="TPR_8"/>
    <property type="match status" value="1"/>
</dbReference>
<gene>
    <name evidence="1" type="ORF">J2Z56_000933</name>
    <name evidence="2" type="ORF">J2Z57_000226</name>
</gene>
<evidence type="ECO:0000313" key="1">
    <source>
        <dbReference type="EMBL" id="MBP1839027.1"/>
    </source>
</evidence>
<sequence>MFFSISGPMFSQQPLVEAQAHFNDKKYDLVIVTLEAESLLPIEHSDVIELLGDAYSHTEKWDAAISQYRVLINAHTDVANYYYKYGGALAMKALNGSKMQAIPLVLDAKEAFLTAATLDAKHIDTRWALVKIYIELPWVLGGSTTTAIMYANELEALSVVDGCLAKGYIYEKNHDYKLAEQHYKKAVEVGQSKVCYNTLATFYLNQNQTHKSITVLRAAFTKFKDDDFQQKIAEISQ</sequence>
<dbReference type="Proteomes" id="UP001231587">
    <property type="component" value="Unassembled WGS sequence"/>
</dbReference>
<dbReference type="EMBL" id="JAUSUU010000001">
    <property type="protein sequence ID" value="MDQ0333804.1"/>
    <property type="molecule type" value="Genomic_DNA"/>
</dbReference>